<organism evidence="5 6">
    <name type="scientific">Corynebacterium renale</name>
    <dbReference type="NCBI Taxonomy" id="1724"/>
    <lineage>
        <taxon>Bacteria</taxon>
        <taxon>Bacillati</taxon>
        <taxon>Actinomycetota</taxon>
        <taxon>Actinomycetes</taxon>
        <taxon>Mycobacteriales</taxon>
        <taxon>Corynebacteriaceae</taxon>
        <taxon>Corynebacterium</taxon>
    </lineage>
</organism>
<dbReference type="InterPro" id="IPR050153">
    <property type="entry name" value="Metal_Ion_Import_ABC"/>
</dbReference>
<keyword evidence="3 5" id="KW-0067">ATP-binding</keyword>
<dbReference type="Proteomes" id="UP000221653">
    <property type="component" value="Unassembled WGS sequence"/>
</dbReference>
<reference evidence="5 6" key="1">
    <citation type="submission" date="2017-10" db="EMBL/GenBank/DDBJ databases">
        <title>Sequencing the genomes of 1000 actinobacteria strains.</title>
        <authorList>
            <person name="Klenk H.-P."/>
        </authorList>
    </citation>
    <scope>NUCLEOTIDE SEQUENCE [LARGE SCALE GENOMIC DNA]</scope>
    <source>
        <strain evidence="5 6">DSM 20688</strain>
    </source>
</reference>
<dbReference type="InterPro" id="IPR027417">
    <property type="entry name" value="P-loop_NTPase"/>
</dbReference>
<dbReference type="Gene3D" id="3.40.50.300">
    <property type="entry name" value="P-loop containing nucleotide triphosphate hydrolases"/>
    <property type="match status" value="1"/>
</dbReference>
<dbReference type="PANTHER" id="PTHR42734">
    <property type="entry name" value="METAL TRANSPORT SYSTEM ATP-BINDING PROTEIN TM_0124-RELATED"/>
    <property type="match status" value="1"/>
</dbReference>
<feature type="domain" description="ABC transporter" evidence="4">
    <location>
        <begin position="2"/>
        <end position="218"/>
    </location>
</feature>
<sequence>MLRLERAAIDPLFRDLNVTVEPGEFVAVLGPNGVGKSTLLRAIMGVQDFTSGAAEVSGRIGFIPQQRMFPRDLPVRAYDVVALAVEPRPLHRAPQERVEQLLSDVGALHLAHRRVGTLSGGQQQLVRQAQALAHNPNLILADEPLLSLDPAVAAQTVARLDELRRRPGVAVLCVTHSINPVLQATDKVLYLGPNGHRFGPVSEVMTSEVLTALYGTPVTVADVDGRKVVL</sequence>
<gene>
    <name evidence="5" type="ORF">ATK06_1099</name>
</gene>
<keyword evidence="2" id="KW-0547">Nucleotide-binding</keyword>
<dbReference type="Pfam" id="PF00005">
    <property type="entry name" value="ABC_tran"/>
    <property type="match status" value="1"/>
</dbReference>
<evidence type="ECO:0000313" key="5">
    <source>
        <dbReference type="EMBL" id="PFG28017.1"/>
    </source>
</evidence>
<accession>A0A2A9DMP4</accession>
<keyword evidence="1" id="KW-0813">Transport</keyword>
<dbReference type="SUPFAM" id="SSF52540">
    <property type="entry name" value="P-loop containing nucleoside triphosphate hydrolases"/>
    <property type="match status" value="1"/>
</dbReference>
<evidence type="ECO:0000256" key="1">
    <source>
        <dbReference type="ARBA" id="ARBA00022448"/>
    </source>
</evidence>
<dbReference type="SMART" id="SM00382">
    <property type="entry name" value="AAA"/>
    <property type="match status" value="1"/>
</dbReference>
<comment type="caution">
    <text evidence="5">The sequence shown here is derived from an EMBL/GenBank/DDBJ whole genome shotgun (WGS) entry which is preliminary data.</text>
</comment>
<evidence type="ECO:0000259" key="4">
    <source>
        <dbReference type="PROSITE" id="PS50893"/>
    </source>
</evidence>
<evidence type="ECO:0000256" key="3">
    <source>
        <dbReference type="ARBA" id="ARBA00022840"/>
    </source>
</evidence>
<dbReference type="InterPro" id="IPR003439">
    <property type="entry name" value="ABC_transporter-like_ATP-bd"/>
</dbReference>
<dbReference type="InterPro" id="IPR003593">
    <property type="entry name" value="AAA+_ATPase"/>
</dbReference>
<dbReference type="GO" id="GO:0016887">
    <property type="term" value="F:ATP hydrolysis activity"/>
    <property type="evidence" value="ECO:0007669"/>
    <property type="project" value="InterPro"/>
</dbReference>
<dbReference type="GO" id="GO:0005524">
    <property type="term" value="F:ATP binding"/>
    <property type="evidence" value="ECO:0007669"/>
    <property type="project" value="UniProtKB-KW"/>
</dbReference>
<dbReference type="OrthoDB" id="3282096at2"/>
<evidence type="ECO:0000313" key="6">
    <source>
        <dbReference type="Proteomes" id="UP000221653"/>
    </source>
</evidence>
<dbReference type="AlphaFoldDB" id="A0A2A9DMP4"/>
<dbReference type="STRING" id="1724.GCA_001044175_02242"/>
<proteinExistence type="predicted"/>
<dbReference type="EMBL" id="PDJF01000001">
    <property type="protein sequence ID" value="PFG28017.1"/>
    <property type="molecule type" value="Genomic_DNA"/>
</dbReference>
<protein>
    <submittedName>
        <fullName evidence="5">Zinc/manganese transport system ATP-binding protein</fullName>
    </submittedName>
</protein>
<name>A0A2A9DMP4_9CORY</name>
<keyword evidence="6" id="KW-1185">Reference proteome</keyword>
<dbReference type="PROSITE" id="PS50893">
    <property type="entry name" value="ABC_TRANSPORTER_2"/>
    <property type="match status" value="1"/>
</dbReference>
<evidence type="ECO:0000256" key="2">
    <source>
        <dbReference type="ARBA" id="ARBA00022741"/>
    </source>
</evidence>